<sequence length="284" mass="31721">MWRLNEWSLSVRERQELIEAALELGVTSFDHADIYGGYQSEELFGEALAAAPHLRKHMQLVSKCGIKLISSRRPDHRLKSYDTSFSHIVASAENSLRALRTEYLDLLLIHRPDPLMDADEVARAFMVLRQEGKVRHFGVSNFSPAQFTLLQDRLAANGMSLVTNQVECSLLHLAPVYDGTFDQAQQLKCAPILWSPLAGGSIFTDSGPVAKRIRESLTRIGEQLGESATTVLMAWLLALPCQPLPIVGSRRLDVLRESVRACQIAFTKDHWFELLLSAQGSEVP</sequence>
<feature type="domain" description="NADP-dependent oxidoreductase" evidence="1">
    <location>
        <begin position="2"/>
        <end position="271"/>
    </location>
</feature>
<name>A0A7Y7YEU8_9PSED</name>
<evidence type="ECO:0000313" key="3">
    <source>
        <dbReference type="Proteomes" id="UP000520592"/>
    </source>
</evidence>
<accession>A0A7Y7YEU8</accession>
<dbReference type="Gene3D" id="3.20.20.100">
    <property type="entry name" value="NADP-dependent oxidoreductase domain"/>
    <property type="match status" value="1"/>
</dbReference>
<dbReference type="Pfam" id="PF00248">
    <property type="entry name" value="Aldo_ket_red"/>
    <property type="match status" value="1"/>
</dbReference>
<comment type="caution">
    <text evidence="2">The sequence shown here is derived from an EMBL/GenBank/DDBJ whole genome shotgun (WGS) entry which is preliminary data.</text>
</comment>
<dbReference type="PANTHER" id="PTHR43364:SF1">
    <property type="entry name" value="OXIDOREDUCTASE YDHF"/>
    <property type="match status" value="1"/>
</dbReference>
<organism evidence="2 3">
    <name type="scientific">Pseudomonas gingeri</name>
    <dbReference type="NCBI Taxonomy" id="117681"/>
    <lineage>
        <taxon>Bacteria</taxon>
        <taxon>Pseudomonadati</taxon>
        <taxon>Pseudomonadota</taxon>
        <taxon>Gammaproteobacteria</taxon>
        <taxon>Pseudomonadales</taxon>
        <taxon>Pseudomonadaceae</taxon>
        <taxon>Pseudomonas</taxon>
    </lineage>
</organism>
<dbReference type="AlphaFoldDB" id="A0A7Y7YEU8"/>
<reference evidence="2 3" key="1">
    <citation type="submission" date="2020-04" db="EMBL/GenBank/DDBJ databases">
        <title>Molecular characterization of pseudomonads from Agaricus bisporus reveal novel blotch 2 pathogens in Western Europe.</title>
        <authorList>
            <person name="Taparia T."/>
            <person name="Krijger M."/>
            <person name="Haynes E."/>
            <person name="Elpinstone J.G."/>
            <person name="Noble R."/>
            <person name="Van Der Wolf J."/>
        </authorList>
    </citation>
    <scope>NUCLEOTIDE SEQUENCE [LARGE SCALE GENOMIC DNA]</scope>
    <source>
        <strain evidence="2 3">IPO3737</strain>
    </source>
</reference>
<dbReference type="Proteomes" id="UP000520592">
    <property type="component" value="Unassembled WGS sequence"/>
</dbReference>
<dbReference type="InterPro" id="IPR023210">
    <property type="entry name" value="NADP_OxRdtase_dom"/>
</dbReference>
<dbReference type="GO" id="GO:0005829">
    <property type="term" value="C:cytosol"/>
    <property type="evidence" value="ECO:0007669"/>
    <property type="project" value="TreeGrafter"/>
</dbReference>
<evidence type="ECO:0000259" key="1">
    <source>
        <dbReference type="Pfam" id="PF00248"/>
    </source>
</evidence>
<dbReference type="SUPFAM" id="SSF51430">
    <property type="entry name" value="NAD(P)-linked oxidoreductase"/>
    <property type="match status" value="1"/>
</dbReference>
<dbReference type="CDD" id="cd19092">
    <property type="entry name" value="AKR_BsYcsN_EcYdhF-like"/>
    <property type="match status" value="1"/>
</dbReference>
<dbReference type="InterPro" id="IPR050523">
    <property type="entry name" value="AKR_Detox_Biosynth"/>
</dbReference>
<dbReference type="PANTHER" id="PTHR43364">
    <property type="entry name" value="NADH-SPECIFIC METHYLGLYOXAL REDUCTASE-RELATED"/>
    <property type="match status" value="1"/>
</dbReference>
<proteinExistence type="predicted"/>
<evidence type="ECO:0000313" key="2">
    <source>
        <dbReference type="EMBL" id="NWC35007.1"/>
    </source>
</evidence>
<dbReference type="EMBL" id="JACAQD010000026">
    <property type="protein sequence ID" value="NWC35007.1"/>
    <property type="molecule type" value="Genomic_DNA"/>
</dbReference>
<protein>
    <submittedName>
        <fullName evidence="2">Aldo/keto reductase</fullName>
    </submittedName>
</protein>
<gene>
    <name evidence="2" type="ORF">HX876_21710</name>
</gene>
<dbReference type="InterPro" id="IPR036812">
    <property type="entry name" value="NAD(P)_OxRdtase_dom_sf"/>
</dbReference>